<accession>A0ABR0K633</accession>
<keyword evidence="2" id="KW-1133">Transmembrane helix</keyword>
<sequence length="281" mass="30579">MDYIHPYLPSSSTLTSLLVPIAYLTILTGSLATFSHIYRQRKLRSKLNLSPYFPPHTARNIYLTLLHQSDTQADLKQVPNSILMAALQERAIEDILRIREIQTRKNPLNTLLQRGVVGDEIWQRLLRAEQELEAELKDVVAEANALAAGWGNHIFQSANEIVVNRLTKTKIEEKRAGLEGEKMAWEAVREASRRELEGESEPVVTGTAQKKGSVSSASVAGTSTNESTPEKVRPKAAAVAEGSDEDAVMVETPGVDGATVVTTPDTGAGGGGGKKKKKGKK</sequence>
<comment type="caution">
    <text evidence="4">The sequence shown here is derived from an EMBL/GenBank/DDBJ whole genome shotgun (WGS) entry which is preliminary data.</text>
</comment>
<keyword evidence="2" id="KW-0472">Membrane</keyword>
<protein>
    <submittedName>
        <fullName evidence="4">Translocation protein S66</fullName>
    </submittedName>
</protein>
<feature type="region of interest" description="Disordered" evidence="1">
    <location>
        <begin position="192"/>
        <end position="281"/>
    </location>
</feature>
<evidence type="ECO:0000259" key="3">
    <source>
        <dbReference type="PROSITE" id="PS50181"/>
    </source>
</evidence>
<feature type="compositionally biased region" description="Low complexity" evidence="1">
    <location>
        <begin position="252"/>
        <end position="266"/>
    </location>
</feature>
<reference evidence="4 5" key="1">
    <citation type="submission" date="2023-08" db="EMBL/GenBank/DDBJ databases">
        <title>Black Yeasts Isolated from many extreme environments.</title>
        <authorList>
            <person name="Coleine C."/>
            <person name="Stajich J.E."/>
            <person name="Selbmann L."/>
        </authorList>
    </citation>
    <scope>NUCLEOTIDE SEQUENCE [LARGE SCALE GENOMIC DNA]</scope>
    <source>
        <strain evidence="4 5">CCFEE 5885</strain>
    </source>
</reference>
<proteinExistence type="predicted"/>
<dbReference type="PANTHER" id="PTHR28229:SF1">
    <property type="entry name" value="TRANSLOCATION PROTEIN SEC66"/>
    <property type="match status" value="1"/>
</dbReference>
<dbReference type="PROSITE" id="PS50181">
    <property type="entry name" value="FBOX"/>
    <property type="match status" value="1"/>
</dbReference>
<name>A0ABR0K633_9EURO</name>
<feature type="domain" description="F-box" evidence="3">
    <location>
        <begin position="72"/>
        <end position="125"/>
    </location>
</feature>
<dbReference type="Pfam" id="PF09802">
    <property type="entry name" value="Sec66"/>
    <property type="match status" value="1"/>
</dbReference>
<organism evidence="4 5">
    <name type="scientific">Lithohypha guttulata</name>
    <dbReference type="NCBI Taxonomy" id="1690604"/>
    <lineage>
        <taxon>Eukaryota</taxon>
        <taxon>Fungi</taxon>
        <taxon>Dikarya</taxon>
        <taxon>Ascomycota</taxon>
        <taxon>Pezizomycotina</taxon>
        <taxon>Eurotiomycetes</taxon>
        <taxon>Chaetothyriomycetidae</taxon>
        <taxon>Chaetothyriales</taxon>
        <taxon>Trichomeriaceae</taxon>
        <taxon>Lithohypha</taxon>
    </lineage>
</organism>
<evidence type="ECO:0000256" key="1">
    <source>
        <dbReference type="SAM" id="MobiDB-lite"/>
    </source>
</evidence>
<evidence type="ECO:0000313" key="5">
    <source>
        <dbReference type="Proteomes" id="UP001345013"/>
    </source>
</evidence>
<dbReference type="Proteomes" id="UP001345013">
    <property type="component" value="Unassembled WGS sequence"/>
</dbReference>
<dbReference type="PANTHER" id="PTHR28229">
    <property type="entry name" value="TRANSLOCATION PROTEIN SEC66"/>
    <property type="match status" value="1"/>
</dbReference>
<dbReference type="InterPro" id="IPR001810">
    <property type="entry name" value="F-box_dom"/>
</dbReference>
<dbReference type="EMBL" id="JAVRRG010000090">
    <property type="protein sequence ID" value="KAK5087423.1"/>
    <property type="molecule type" value="Genomic_DNA"/>
</dbReference>
<feature type="compositionally biased region" description="Low complexity" evidence="1">
    <location>
        <begin position="210"/>
        <end position="224"/>
    </location>
</feature>
<dbReference type="InterPro" id="IPR018624">
    <property type="entry name" value="Sec66"/>
</dbReference>
<keyword evidence="2" id="KW-0812">Transmembrane</keyword>
<gene>
    <name evidence="4" type="primary">sec66</name>
    <name evidence="4" type="ORF">LTR24_006692</name>
</gene>
<keyword evidence="5" id="KW-1185">Reference proteome</keyword>
<evidence type="ECO:0000256" key="2">
    <source>
        <dbReference type="SAM" id="Phobius"/>
    </source>
</evidence>
<evidence type="ECO:0000313" key="4">
    <source>
        <dbReference type="EMBL" id="KAK5087423.1"/>
    </source>
</evidence>
<feature type="transmembrane region" description="Helical" evidence="2">
    <location>
        <begin position="17"/>
        <end position="38"/>
    </location>
</feature>